<evidence type="ECO:0000313" key="3">
    <source>
        <dbReference type="Proteomes" id="UP000248423"/>
    </source>
</evidence>
<sequence>MSCWSRSRAERHRMSVQQRTGVGREDGKGCMVNECLLDAMGFQSRAIKRFKQLEDLESQLVLRQMEYVLLGGQLERLTRAALAKRRPKRAKKSKEANGLLTASKPRLHRPTRASSLVADLLRVLKETNFSSCPCPKPCVTSDGLGIYVPSWLSFSSSSQQAVF</sequence>
<name>A0A319EF02_ASPSB</name>
<gene>
    <name evidence="2" type="ORF">BO78DRAFT_222688</name>
</gene>
<proteinExistence type="predicted"/>
<protein>
    <submittedName>
        <fullName evidence="2">Uncharacterized protein</fullName>
    </submittedName>
</protein>
<evidence type="ECO:0000313" key="2">
    <source>
        <dbReference type="EMBL" id="PYI02404.1"/>
    </source>
</evidence>
<dbReference type="Proteomes" id="UP000248423">
    <property type="component" value="Unassembled WGS sequence"/>
</dbReference>
<reference evidence="2 3" key="1">
    <citation type="submission" date="2018-02" db="EMBL/GenBank/DDBJ databases">
        <title>The genomes of Aspergillus section Nigri reveals drivers in fungal speciation.</title>
        <authorList>
            <consortium name="DOE Joint Genome Institute"/>
            <person name="Vesth T.C."/>
            <person name="Nybo J."/>
            <person name="Theobald S."/>
            <person name="Brandl J."/>
            <person name="Frisvad J.C."/>
            <person name="Nielsen K.F."/>
            <person name="Lyhne E.K."/>
            <person name="Kogle M.E."/>
            <person name="Kuo A."/>
            <person name="Riley R."/>
            <person name="Clum A."/>
            <person name="Nolan M."/>
            <person name="Lipzen A."/>
            <person name="Salamov A."/>
            <person name="Henrissat B."/>
            <person name="Wiebenga A."/>
            <person name="De vries R.P."/>
            <person name="Grigoriev I.V."/>
            <person name="Mortensen U.H."/>
            <person name="Andersen M.R."/>
            <person name="Baker S.E."/>
        </authorList>
    </citation>
    <scope>NUCLEOTIDE SEQUENCE [LARGE SCALE GENOMIC DNA]</scope>
    <source>
        <strain evidence="2 3">CBS 121057</strain>
    </source>
</reference>
<organism evidence="2 3">
    <name type="scientific">Aspergillus sclerotiicarbonarius (strain CBS 121057 / IBT 28362)</name>
    <dbReference type="NCBI Taxonomy" id="1448318"/>
    <lineage>
        <taxon>Eukaryota</taxon>
        <taxon>Fungi</taxon>
        <taxon>Dikarya</taxon>
        <taxon>Ascomycota</taxon>
        <taxon>Pezizomycotina</taxon>
        <taxon>Eurotiomycetes</taxon>
        <taxon>Eurotiomycetidae</taxon>
        <taxon>Eurotiales</taxon>
        <taxon>Aspergillaceae</taxon>
        <taxon>Aspergillus</taxon>
        <taxon>Aspergillus subgen. Circumdati</taxon>
    </lineage>
</organism>
<accession>A0A319EF02</accession>
<dbReference type="AlphaFoldDB" id="A0A319EF02"/>
<keyword evidence="3" id="KW-1185">Reference proteome</keyword>
<dbReference type="VEuPathDB" id="FungiDB:BO78DRAFT_222688"/>
<evidence type="ECO:0000256" key="1">
    <source>
        <dbReference type="SAM" id="MobiDB-lite"/>
    </source>
</evidence>
<dbReference type="EMBL" id="KZ826395">
    <property type="protein sequence ID" value="PYI02404.1"/>
    <property type="molecule type" value="Genomic_DNA"/>
</dbReference>
<feature type="region of interest" description="Disordered" evidence="1">
    <location>
        <begin position="1"/>
        <end position="20"/>
    </location>
</feature>